<sequence length="181" mass="20239">MLTDMYQLTMCYAYWKAGRHELDSSFELFFRKPPFGGEVSRSGSAMNLSEFERIWTHASSSFILSITVMSGLDQVLSFLHNFKFTSSDLSYIKQLIPDAPPSFFTYLSSLTCSSLTVESIPQGTLVFPRIPLLTIKGPLGICQLLETTLLTLINYPCLVTTNAARFRIAAGEDKVLLEVTN</sequence>
<organism evidence="6 7">
    <name type="scientific">Triparma laevis f. inornata</name>
    <dbReference type="NCBI Taxonomy" id="1714386"/>
    <lineage>
        <taxon>Eukaryota</taxon>
        <taxon>Sar</taxon>
        <taxon>Stramenopiles</taxon>
        <taxon>Ochrophyta</taxon>
        <taxon>Bolidophyceae</taxon>
        <taxon>Parmales</taxon>
        <taxon>Triparmaceae</taxon>
        <taxon>Triparma</taxon>
    </lineage>
</organism>
<evidence type="ECO:0000256" key="1">
    <source>
        <dbReference type="ARBA" id="ARBA00004790"/>
    </source>
</evidence>
<dbReference type="Pfam" id="PF17767">
    <property type="entry name" value="NAPRTase_N"/>
    <property type="match status" value="1"/>
</dbReference>
<comment type="caution">
    <text evidence="6">The sequence shown here is derived from an EMBL/GenBank/DDBJ whole genome shotgun (WGS) entry which is preliminary data.</text>
</comment>
<protein>
    <recommendedName>
        <fullName evidence="5">Nicotinate phosphoribosyltransferase N-terminal domain-containing protein</fullName>
    </recommendedName>
</protein>
<evidence type="ECO:0000256" key="3">
    <source>
        <dbReference type="ARBA" id="ARBA00022642"/>
    </source>
</evidence>
<name>A0A9W6ZJ15_9STRA</name>
<evidence type="ECO:0000313" key="7">
    <source>
        <dbReference type="Proteomes" id="UP001162640"/>
    </source>
</evidence>
<dbReference type="SUPFAM" id="SSF54675">
    <property type="entry name" value="Nicotinate/Quinolinate PRTase N-terminal domain-like"/>
    <property type="match status" value="2"/>
</dbReference>
<evidence type="ECO:0000259" key="5">
    <source>
        <dbReference type="Pfam" id="PF17767"/>
    </source>
</evidence>
<dbReference type="InterPro" id="IPR040727">
    <property type="entry name" value="NAPRTase_N"/>
</dbReference>
<dbReference type="GO" id="GO:0004516">
    <property type="term" value="F:nicotinate phosphoribosyltransferase activity"/>
    <property type="evidence" value="ECO:0007669"/>
    <property type="project" value="UniProtKB-EC"/>
</dbReference>
<dbReference type="PANTHER" id="PTHR11098">
    <property type="entry name" value="NICOTINATE PHOSPHORIBOSYLTRANSFERASE"/>
    <property type="match status" value="1"/>
</dbReference>
<dbReference type="PANTHER" id="PTHR11098:SF1">
    <property type="entry name" value="NICOTINATE PHOSPHORIBOSYLTRANSFERASE"/>
    <property type="match status" value="1"/>
</dbReference>
<gene>
    <name evidence="6" type="ORF">TL16_g01353</name>
</gene>
<dbReference type="Gene3D" id="3.20.140.10">
    <property type="entry name" value="nicotinate phosphoribosyltransferase"/>
    <property type="match status" value="1"/>
</dbReference>
<dbReference type="Proteomes" id="UP001162640">
    <property type="component" value="Unassembled WGS sequence"/>
</dbReference>
<dbReference type="EMBL" id="BLQM01000030">
    <property type="protein sequence ID" value="GMH52991.1"/>
    <property type="molecule type" value="Genomic_DNA"/>
</dbReference>
<comment type="pathway">
    <text evidence="1">Cofactor biosynthesis; NAD(+) biosynthesis.</text>
</comment>
<comment type="catalytic activity">
    <reaction evidence="4">
        <text>5-phospho-alpha-D-ribose 1-diphosphate + nicotinate + ATP + H2O = nicotinate beta-D-ribonucleotide + ADP + phosphate + diphosphate</text>
        <dbReference type="Rhea" id="RHEA:36163"/>
        <dbReference type="ChEBI" id="CHEBI:15377"/>
        <dbReference type="ChEBI" id="CHEBI:30616"/>
        <dbReference type="ChEBI" id="CHEBI:32544"/>
        <dbReference type="ChEBI" id="CHEBI:33019"/>
        <dbReference type="ChEBI" id="CHEBI:43474"/>
        <dbReference type="ChEBI" id="CHEBI:57502"/>
        <dbReference type="ChEBI" id="CHEBI:58017"/>
        <dbReference type="ChEBI" id="CHEBI:456216"/>
        <dbReference type="EC" id="6.3.4.21"/>
    </reaction>
</comment>
<accession>A0A9W6ZJ15</accession>
<evidence type="ECO:0000256" key="4">
    <source>
        <dbReference type="ARBA" id="ARBA00048668"/>
    </source>
</evidence>
<dbReference type="GO" id="GO:0034355">
    <property type="term" value="P:NAD+ biosynthetic process via the salvage pathway"/>
    <property type="evidence" value="ECO:0007669"/>
    <property type="project" value="TreeGrafter"/>
</dbReference>
<evidence type="ECO:0000256" key="2">
    <source>
        <dbReference type="ARBA" id="ARBA00010897"/>
    </source>
</evidence>
<dbReference type="InterPro" id="IPR007229">
    <property type="entry name" value="Nic_PRibTrfase-Fam"/>
</dbReference>
<evidence type="ECO:0000313" key="6">
    <source>
        <dbReference type="EMBL" id="GMH52991.1"/>
    </source>
</evidence>
<reference evidence="7" key="1">
    <citation type="journal article" date="2023" name="Commun. Biol.">
        <title>Genome analysis of Parmales, the sister group of diatoms, reveals the evolutionary specialization of diatoms from phago-mixotrophs to photoautotrophs.</title>
        <authorList>
            <person name="Ban H."/>
            <person name="Sato S."/>
            <person name="Yoshikawa S."/>
            <person name="Yamada K."/>
            <person name="Nakamura Y."/>
            <person name="Ichinomiya M."/>
            <person name="Sato N."/>
            <person name="Blanc-Mathieu R."/>
            <person name="Endo H."/>
            <person name="Kuwata A."/>
            <person name="Ogata H."/>
        </authorList>
    </citation>
    <scope>NUCLEOTIDE SEQUENCE [LARGE SCALE GENOMIC DNA]</scope>
</reference>
<dbReference type="AlphaFoldDB" id="A0A9W6ZJ15"/>
<proteinExistence type="inferred from homology"/>
<feature type="domain" description="Nicotinate phosphoribosyltransferase N-terminal" evidence="5">
    <location>
        <begin position="1"/>
        <end position="154"/>
    </location>
</feature>
<comment type="similarity">
    <text evidence="2">Belongs to the NAPRTase family.</text>
</comment>
<keyword evidence="3" id="KW-0662">Pyridine nucleotide biosynthesis</keyword>
<dbReference type="GO" id="GO:0005829">
    <property type="term" value="C:cytosol"/>
    <property type="evidence" value="ECO:0007669"/>
    <property type="project" value="TreeGrafter"/>
</dbReference>